<accession>A0A212AC65</accession>
<dbReference type="RefSeq" id="WP_088215145.1">
    <property type="nucleotide sequence ID" value="NZ_NIPW01000011.1"/>
</dbReference>
<dbReference type="EMBL" id="NIPW01000011">
    <property type="protein sequence ID" value="OWJ78486.1"/>
    <property type="molecule type" value="Genomic_DNA"/>
</dbReference>
<evidence type="ECO:0000256" key="1">
    <source>
        <dbReference type="SAM" id="MobiDB-lite"/>
    </source>
</evidence>
<dbReference type="PANTHER" id="PTHR41260">
    <property type="entry name" value="PROTEIN ECSC"/>
    <property type="match status" value="1"/>
</dbReference>
<evidence type="ECO:0000313" key="3">
    <source>
        <dbReference type="Proteomes" id="UP000196878"/>
    </source>
</evidence>
<dbReference type="Pfam" id="PF12787">
    <property type="entry name" value="EcsC"/>
    <property type="match status" value="1"/>
</dbReference>
<evidence type="ECO:0000313" key="2">
    <source>
        <dbReference type="EMBL" id="OWJ78486.1"/>
    </source>
</evidence>
<organism evidence="2 3">
    <name type="scientific">Haematobacter genomosp. 1</name>
    <dbReference type="NCBI Taxonomy" id="366618"/>
    <lineage>
        <taxon>Bacteria</taxon>
        <taxon>Pseudomonadati</taxon>
        <taxon>Pseudomonadota</taxon>
        <taxon>Alphaproteobacteria</taxon>
        <taxon>Rhodobacterales</taxon>
        <taxon>Paracoccaceae</taxon>
        <taxon>Haematobacter</taxon>
    </lineage>
</organism>
<name>A0A212AC65_9RHOB</name>
<dbReference type="Proteomes" id="UP000196878">
    <property type="component" value="Unassembled WGS sequence"/>
</dbReference>
<keyword evidence="3" id="KW-1185">Reference proteome</keyword>
<dbReference type="OrthoDB" id="7569638at2"/>
<dbReference type="AlphaFoldDB" id="A0A212AC65"/>
<reference evidence="2 3" key="1">
    <citation type="submission" date="2016-12" db="EMBL/GenBank/DDBJ databases">
        <title>Comparison of Traditional DNA-DNA Hybridization with In Silico Genomic Analysis.</title>
        <authorList>
            <person name="Nicholson A.C."/>
            <person name="Humrighouse B.W."/>
            <person name="Graziano J."/>
            <person name="Lasker B."/>
            <person name="Whitney A.M."/>
            <person name="Mcquiston J.R."/>
        </authorList>
    </citation>
    <scope>NUCLEOTIDE SEQUENCE [LARGE SCALE GENOMIC DNA]</scope>
    <source>
        <strain evidence="2 3">H2240</strain>
    </source>
</reference>
<protein>
    <submittedName>
        <fullName evidence="2">Protein EcsC</fullName>
    </submittedName>
</protein>
<dbReference type="InterPro" id="IPR024787">
    <property type="entry name" value="EcsC"/>
</dbReference>
<sequence length="270" mass="28219">MTHARDDDTVKSASPVEDLPGDRIYDLPPHVKAEIEALARRQQEAGSLLLSLVNAAGGVVENGLERLPDGVKDRIEKITRKGLERAYRLAARTGGGKGPFGAGAHRAAATLSGAVGGMGGIGTSIMELPVTITVIFRGLQRIAAENGFDPGDERTLLDCLQVFASGGPLKLDDGVNTAFLTARFTITGPTVQRLIASAAAPFSVVLGQKIAAQSVPLIGAAAGASINFAFVGYYQEMARVRFGLKRLARDNDPVAVAAAFAAAMEPKRLS</sequence>
<comment type="caution">
    <text evidence="2">The sequence shown here is derived from an EMBL/GenBank/DDBJ whole genome shotgun (WGS) entry which is preliminary data.</text>
</comment>
<feature type="compositionally biased region" description="Basic and acidic residues" evidence="1">
    <location>
        <begin position="1"/>
        <end position="10"/>
    </location>
</feature>
<proteinExistence type="predicted"/>
<feature type="region of interest" description="Disordered" evidence="1">
    <location>
        <begin position="1"/>
        <end position="25"/>
    </location>
</feature>
<dbReference type="PANTHER" id="PTHR41260:SF1">
    <property type="entry name" value="PROTEIN ECSC"/>
    <property type="match status" value="1"/>
</dbReference>
<gene>
    <name evidence="2" type="ORF">CDV49_08635</name>
</gene>